<organism evidence="2 3">
    <name type="scientific">Portunus trituberculatus</name>
    <name type="common">Swimming crab</name>
    <name type="synonym">Neptunus trituberculatus</name>
    <dbReference type="NCBI Taxonomy" id="210409"/>
    <lineage>
        <taxon>Eukaryota</taxon>
        <taxon>Metazoa</taxon>
        <taxon>Ecdysozoa</taxon>
        <taxon>Arthropoda</taxon>
        <taxon>Crustacea</taxon>
        <taxon>Multicrustacea</taxon>
        <taxon>Malacostraca</taxon>
        <taxon>Eumalacostraca</taxon>
        <taxon>Eucarida</taxon>
        <taxon>Decapoda</taxon>
        <taxon>Pleocyemata</taxon>
        <taxon>Brachyura</taxon>
        <taxon>Eubrachyura</taxon>
        <taxon>Portunoidea</taxon>
        <taxon>Portunidae</taxon>
        <taxon>Portuninae</taxon>
        <taxon>Portunus</taxon>
    </lineage>
</organism>
<keyword evidence="1" id="KW-1133">Transmembrane helix</keyword>
<comment type="caution">
    <text evidence="2">The sequence shown here is derived from an EMBL/GenBank/DDBJ whole genome shotgun (WGS) entry which is preliminary data.</text>
</comment>
<evidence type="ECO:0000313" key="2">
    <source>
        <dbReference type="EMBL" id="MPC52646.1"/>
    </source>
</evidence>
<name>A0A5B7G530_PORTR</name>
<evidence type="ECO:0000313" key="3">
    <source>
        <dbReference type="Proteomes" id="UP000324222"/>
    </source>
</evidence>
<keyword evidence="1" id="KW-0472">Membrane</keyword>
<reference evidence="2 3" key="1">
    <citation type="submission" date="2019-05" db="EMBL/GenBank/DDBJ databases">
        <title>Another draft genome of Portunus trituberculatus and its Hox gene families provides insights of decapod evolution.</title>
        <authorList>
            <person name="Jeong J.-H."/>
            <person name="Song I."/>
            <person name="Kim S."/>
            <person name="Choi T."/>
            <person name="Kim D."/>
            <person name="Ryu S."/>
            <person name="Kim W."/>
        </authorList>
    </citation>
    <scope>NUCLEOTIDE SEQUENCE [LARGE SCALE GENOMIC DNA]</scope>
    <source>
        <tissue evidence="2">Muscle</tissue>
    </source>
</reference>
<gene>
    <name evidence="2" type="ORF">E2C01_046522</name>
</gene>
<sequence>MIVVVMVAGTVQVTLVVAVFVMLISGVALVRVSSHLTHTASFTLDRVAVSHDCTFPAEYLDSCGVPGIVLFRVRDVKLYTNRILTHWSENSSVDV</sequence>
<evidence type="ECO:0000256" key="1">
    <source>
        <dbReference type="SAM" id="Phobius"/>
    </source>
</evidence>
<protein>
    <submittedName>
        <fullName evidence="2">Uncharacterized protein</fullName>
    </submittedName>
</protein>
<dbReference type="EMBL" id="VSRR010011039">
    <property type="protein sequence ID" value="MPC52646.1"/>
    <property type="molecule type" value="Genomic_DNA"/>
</dbReference>
<dbReference type="AlphaFoldDB" id="A0A5B7G530"/>
<keyword evidence="3" id="KW-1185">Reference proteome</keyword>
<dbReference type="Proteomes" id="UP000324222">
    <property type="component" value="Unassembled WGS sequence"/>
</dbReference>
<proteinExistence type="predicted"/>
<accession>A0A5B7G530</accession>
<keyword evidence="1" id="KW-0812">Transmembrane</keyword>
<feature type="transmembrane region" description="Helical" evidence="1">
    <location>
        <begin position="6"/>
        <end position="30"/>
    </location>
</feature>